<evidence type="ECO:0000313" key="2">
    <source>
        <dbReference type="Proteomes" id="UP001303046"/>
    </source>
</evidence>
<accession>A0ABR1CEG9</accession>
<name>A0ABR1CEG9_NECAM</name>
<dbReference type="EMBL" id="JAVFWL010000002">
    <property type="protein sequence ID" value="KAK6736073.1"/>
    <property type="molecule type" value="Genomic_DNA"/>
</dbReference>
<organism evidence="1 2">
    <name type="scientific">Necator americanus</name>
    <name type="common">Human hookworm</name>
    <dbReference type="NCBI Taxonomy" id="51031"/>
    <lineage>
        <taxon>Eukaryota</taxon>
        <taxon>Metazoa</taxon>
        <taxon>Ecdysozoa</taxon>
        <taxon>Nematoda</taxon>
        <taxon>Chromadorea</taxon>
        <taxon>Rhabditida</taxon>
        <taxon>Rhabditina</taxon>
        <taxon>Rhabditomorpha</taxon>
        <taxon>Strongyloidea</taxon>
        <taxon>Ancylostomatidae</taxon>
        <taxon>Bunostominae</taxon>
        <taxon>Necator</taxon>
    </lineage>
</organism>
<evidence type="ECO:0008006" key="3">
    <source>
        <dbReference type="Google" id="ProtNLM"/>
    </source>
</evidence>
<proteinExistence type="predicted"/>
<sequence>MRKLEWEDMGVKVDSQQLHHLRFADEVVLIIPSISQAERMLTEIDGTYGLQLNLQKTMFMATDGSRMPHSRLTERTYGSAPATFIWVGK</sequence>
<comment type="caution">
    <text evidence="1">The sequence shown here is derived from an EMBL/GenBank/DDBJ whole genome shotgun (WGS) entry which is preliminary data.</text>
</comment>
<gene>
    <name evidence="1" type="primary">Necator_chrII.g6801</name>
    <name evidence="1" type="ORF">RB195_019008</name>
</gene>
<dbReference type="Proteomes" id="UP001303046">
    <property type="component" value="Unassembled WGS sequence"/>
</dbReference>
<evidence type="ECO:0000313" key="1">
    <source>
        <dbReference type="EMBL" id="KAK6736073.1"/>
    </source>
</evidence>
<protein>
    <recommendedName>
        <fullName evidence="3">Reverse transcriptase domain-containing protein</fullName>
    </recommendedName>
</protein>
<keyword evidence="2" id="KW-1185">Reference proteome</keyword>
<reference evidence="1 2" key="1">
    <citation type="submission" date="2023-08" db="EMBL/GenBank/DDBJ databases">
        <title>A Necator americanus chromosomal reference genome.</title>
        <authorList>
            <person name="Ilik V."/>
            <person name="Petrzelkova K.J."/>
            <person name="Pardy F."/>
            <person name="Fuh T."/>
            <person name="Niatou-Singa F.S."/>
            <person name="Gouil Q."/>
            <person name="Baker L."/>
            <person name="Ritchie M.E."/>
            <person name="Jex A.R."/>
            <person name="Gazzola D."/>
            <person name="Li H."/>
            <person name="Toshio Fujiwara R."/>
            <person name="Zhan B."/>
            <person name="Aroian R.V."/>
            <person name="Pafco B."/>
            <person name="Schwarz E.M."/>
        </authorList>
    </citation>
    <scope>NUCLEOTIDE SEQUENCE [LARGE SCALE GENOMIC DNA]</scope>
    <source>
        <strain evidence="1 2">Aroian</strain>
        <tissue evidence="1">Whole animal</tissue>
    </source>
</reference>